<dbReference type="OrthoDB" id="9808822at2"/>
<dbReference type="CDD" id="cd03112">
    <property type="entry name" value="CobW-like"/>
    <property type="match status" value="1"/>
</dbReference>
<evidence type="ECO:0000259" key="1">
    <source>
        <dbReference type="Pfam" id="PF02492"/>
    </source>
</evidence>
<dbReference type="PANTHER" id="PTHR13748">
    <property type="entry name" value="COBW-RELATED"/>
    <property type="match status" value="1"/>
</dbReference>
<dbReference type="PANTHER" id="PTHR13748:SF46">
    <property type="entry name" value="ZINC CHAPERONE YEIR"/>
    <property type="match status" value="1"/>
</dbReference>
<dbReference type="PATRIC" id="fig|698738.3.peg.3299"/>
<dbReference type="GO" id="GO:0005737">
    <property type="term" value="C:cytoplasm"/>
    <property type="evidence" value="ECO:0007669"/>
    <property type="project" value="TreeGrafter"/>
</dbReference>
<name>R4YV03_OLEAN</name>
<sequence>MTQKITINIIMGFLGVGKTTSILTVLKQKPANEKWAVLVNEFGEVGIDGAILSAESGMIISEVPGGCLCCVSGIPFQAALANLIAQQKPDRILIEPTGLGHPKNLIRTLTTKDYLQRIELKASICLVDPRQLKDPRYQQHETFNDQCYLADVLVANKTDVCDEQDKDNFYQFASAIRPVKTALGWVENGQIDLEWLDLERDESRQCKGYQHHHHNDSHSHLSKSEDEGIKLVSLAPGQNHQTFENQGMGYFSLGWLLAGDQIFDHSALTQWLMLLEVERVKGLLITDKGARVINITNKVFTEMPTRTLQQSRIEIIHSQALNKAKIEQNLLACLLK</sequence>
<dbReference type="Gene3D" id="3.40.50.300">
    <property type="entry name" value="P-loop containing nucleotide triphosphate hydrolases"/>
    <property type="match status" value="1"/>
</dbReference>
<accession>R4YV03</accession>
<protein>
    <submittedName>
        <fullName evidence="2">Putative cobalamin synthesis protein</fullName>
    </submittedName>
</protein>
<reference evidence="2 3" key="1">
    <citation type="journal article" date="2013" name="Nat. Commun.">
        <title>Genome sequence and functional genomic analysis of the oil-degrading bacterium Oleispira antarctica.</title>
        <authorList>
            <person name="Kube M."/>
            <person name="Chernikova T.N."/>
            <person name="Al-Ramahi Y."/>
            <person name="Beloqui A."/>
            <person name="Lopez-Cortez N."/>
            <person name="Guazzaroni M.E."/>
            <person name="Heipieper H.J."/>
            <person name="Klages S."/>
            <person name="Kotsyurbenko O.R."/>
            <person name="Langer I."/>
            <person name="Nechitaylo T.Y."/>
            <person name="Lunsdorf H."/>
            <person name="Fernandez M."/>
            <person name="Juarez S."/>
            <person name="Ciordia S."/>
            <person name="Singer A."/>
            <person name="Kagan O."/>
            <person name="Egorova O."/>
            <person name="Petit P.A."/>
            <person name="Stogios P."/>
            <person name="Kim Y."/>
            <person name="Tchigvintsev A."/>
            <person name="Flick R."/>
            <person name="Denaro R."/>
            <person name="Genovese M."/>
            <person name="Albar J.P."/>
            <person name="Reva O.N."/>
            <person name="Martinez-Gomariz M."/>
            <person name="Tran H."/>
            <person name="Ferrer M."/>
            <person name="Savchenko A."/>
            <person name="Yakunin A.F."/>
            <person name="Yakimov M.M."/>
            <person name="Golyshina O.V."/>
            <person name="Reinhardt R."/>
            <person name="Golyshin P.N."/>
        </authorList>
    </citation>
    <scope>NUCLEOTIDE SEQUENCE [LARGE SCALE GENOMIC DNA]</scope>
</reference>
<dbReference type="InterPro" id="IPR027417">
    <property type="entry name" value="P-loop_NTPase"/>
</dbReference>
<gene>
    <name evidence="2" type="ORF">OLEAN_C31730</name>
</gene>
<dbReference type="SUPFAM" id="SSF52540">
    <property type="entry name" value="P-loop containing nucleoside triphosphate hydrolases"/>
    <property type="match status" value="1"/>
</dbReference>
<dbReference type="STRING" id="698738.OLEAN_C31730"/>
<proteinExistence type="predicted"/>
<dbReference type="InterPro" id="IPR003495">
    <property type="entry name" value="CobW/HypB/UreG_nucleotide-bd"/>
</dbReference>
<dbReference type="EMBL" id="FO203512">
    <property type="protein sequence ID" value="CCK77349.1"/>
    <property type="molecule type" value="Genomic_DNA"/>
</dbReference>
<dbReference type="HOGENOM" id="CLU_017452_1_2_6"/>
<organism evidence="2 3">
    <name type="scientific">Oleispira antarctica RB-8</name>
    <dbReference type="NCBI Taxonomy" id="698738"/>
    <lineage>
        <taxon>Bacteria</taxon>
        <taxon>Pseudomonadati</taxon>
        <taxon>Pseudomonadota</taxon>
        <taxon>Gammaproteobacteria</taxon>
        <taxon>Oceanospirillales</taxon>
        <taxon>Oceanospirillaceae</taxon>
        <taxon>Oleispira</taxon>
    </lineage>
</organism>
<dbReference type="AlphaFoldDB" id="R4YV03"/>
<feature type="domain" description="CobW/HypB/UreG nucleotide-binding" evidence="1">
    <location>
        <begin position="7"/>
        <end position="178"/>
    </location>
</feature>
<dbReference type="KEGG" id="oai:OLEAN_C31730"/>
<dbReference type="Pfam" id="PF02492">
    <property type="entry name" value="cobW"/>
    <property type="match status" value="1"/>
</dbReference>
<dbReference type="Proteomes" id="UP000032749">
    <property type="component" value="Chromosome"/>
</dbReference>
<evidence type="ECO:0000313" key="2">
    <source>
        <dbReference type="EMBL" id="CCK77349.1"/>
    </source>
</evidence>
<evidence type="ECO:0000313" key="3">
    <source>
        <dbReference type="Proteomes" id="UP000032749"/>
    </source>
</evidence>
<dbReference type="InterPro" id="IPR051316">
    <property type="entry name" value="Zinc-reg_GTPase_activator"/>
</dbReference>
<keyword evidence="3" id="KW-1185">Reference proteome</keyword>